<dbReference type="OrthoDB" id="9815602at2"/>
<dbReference type="RefSeq" id="WP_013558806.1">
    <property type="nucleotide sequence ID" value="NC_014960.1"/>
</dbReference>
<protein>
    <submittedName>
        <fullName evidence="6">ABC transporter substrate binding protein</fullName>
    </submittedName>
</protein>
<dbReference type="FunCoup" id="E8N074">
    <property type="interactions" value="103"/>
</dbReference>
<feature type="domain" description="Solute-binding protein family 3/N-terminal" evidence="5">
    <location>
        <begin position="32"/>
        <end position="251"/>
    </location>
</feature>
<dbReference type="HOGENOM" id="CLU_028871_5_2_0"/>
<dbReference type="PROSITE" id="PS51257">
    <property type="entry name" value="PROKAR_LIPOPROTEIN"/>
    <property type="match status" value="1"/>
</dbReference>
<dbReference type="KEGG" id="atm:ANT_03750"/>
<evidence type="ECO:0000256" key="4">
    <source>
        <dbReference type="SAM" id="SignalP"/>
    </source>
</evidence>
<dbReference type="InterPro" id="IPR015168">
    <property type="entry name" value="SsuA/THI5"/>
</dbReference>
<accession>E8N074</accession>
<dbReference type="InterPro" id="IPR001638">
    <property type="entry name" value="Solute-binding_3/MltF_N"/>
</dbReference>
<evidence type="ECO:0000256" key="2">
    <source>
        <dbReference type="ARBA" id="ARBA00010742"/>
    </source>
</evidence>
<name>E8N074_ANATU</name>
<feature type="chain" id="PRO_5003228572" evidence="4">
    <location>
        <begin position="25"/>
        <end position="322"/>
    </location>
</feature>
<dbReference type="InParanoid" id="E8N074"/>
<dbReference type="PANTHER" id="PTHR30024">
    <property type="entry name" value="ALIPHATIC SULFONATES-BINDING PROTEIN-RELATED"/>
    <property type="match status" value="1"/>
</dbReference>
<dbReference type="STRING" id="926569.ANT_03750"/>
<reference evidence="6 7" key="1">
    <citation type="submission" date="2010-12" db="EMBL/GenBank/DDBJ databases">
        <title>Whole genome sequence of Anaerolinea thermophila UNI-1.</title>
        <authorList>
            <person name="Narita-Yamada S."/>
            <person name="Kishi E."/>
            <person name="Watanabe Y."/>
            <person name="Takasaki K."/>
            <person name="Ankai A."/>
            <person name="Oguchi A."/>
            <person name="Fukui S."/>
            <person name="Takahashi M."/>
            <person name="Yashiro I."/>
            <person name="Hosoyama A."/>
            <person name="Sekiguchi Y."/>
            <person name="Hanada S."/>
            <person name="Fujita N."/>
        </authorList>
    </citation>
    <scope>NUCLEOTIDE SEQUENCE [LARGE SCALE GENOMIC DNA]</scope>
    <source>
        <strain evidence="7">DSM 14523 / JCM 11388 / NBRC 100420 / UNI-1</strain>
    </source>
</reference>
<evidence type="ECO:0000313" key="7">
    <source>
        <dbReference type="Proteomes" id="UP000008922"/>
    </source>
</evidence>
<evidence type="ECO:0000259" key="5">
    <source>
        <dbReference type="SMART" id="SM00062"/>
    </source>
</evidence>
<proteinExistence type="inferred from homology"/>
<comment type="similarity">
    <text evidence="2">Belongs to the bacterial solute-binding protein SsuA/TauA family.</text>
</comment>
<comment type="subcellular location">
    <subcellularLocation>
        <location evidence="1">Periplasm</location>
    </subcellularLocation>
</comment>
<dbReference type="eggNOG" id="COG0715">
    <property type="taxonomic scope" value="Bacteria"/>
</dbReference>
<gene>
    <name evidence="6" type="ordered locus">ANT_03750</name>
</gene>
<dbReference type="PANTHER" id="PTHR30024:SF47">
    <property type="entry name" value="TAURINE-BINDING PERIPLASMIC PROTEIN"/>
    <property type="match status" value="1"/>
</dbReference>
<evidence type="ECO:0000313" key="6">
    <source>
        <dbReference type="EMBL" id="BAJ62409.1"/>
    </source>
</evidence>
<evidence type="ECO:0000256" key="1">
    <source>
        <dbReference type="ARBA" id="ARBA00004418"/>
    </source>
</evidence>
<organism evidence="6 7">
    <name type="scientific">Anaerolinea thermophila (strain DSM 14523 / JCM 11388 / NBRC 100420 / UNI-1)</name>
    <dbReference type="NCBI Taxonomy" id="926569"/>
    <lineage>
        <taxon>Bacteria</taxon>
        <taxon>Bacillati</taxon>
        <taxon>Chloroflexota</taxon>
        <taxon>Anaerolineae</taxon>
        <taxon>Anaerolineales</taxon>
        <taxon>Anaerolineaceae</taxon>
        <taxon>Anaerolinea</taxon>
    </lineage>
</organism>
<sequence length="322" mass="34776">MKKTLVFLFVLALMLSLLGCTPQATPTSQPATLKVVALPILDTMPILVAQQQGLFSKYNLTVEFIPAGSAPERDQLVAAGQADGMLNEVLSALYFNKESARVQVVRYARAATKDAALFTLVANPNSGVKSVADLKGKSVGISEGTIIQYVTERLLMAEGVDPKEVKLTSVPKIDARLALVKSGELDAAVLPEPLASVAVKEGSIAIISDAAYPQYSFSTWTFRKEVLKNNPDAVKRFLLALEDAVALINADPAKAEWKQLLVDNKILPAPLAENFVVPPFVTAGVPTEEQFMDTLTWAKEKGFLQADQAYQDVITASFLPQK</sequence>
<dbReference type="Pfam" id="PF09084">
    <property type="entry name" value="NMT1"/>
    <property type="match status" value="1"/>
</dbReference>
<keyword evidence="3 4" id="KW-0732">Signal</keyword>
<keyword evidence="7" id="KW-1185">Reference proteome</keyword>
<dbReference type="Proteomes" id="UP000008922">
    <property type="component" value="Chromosome"/>
</dbReference>
<dbReference type="SUPFAM" id="SSF53850">
    <property type="entry name" value="Periplasmic binding protein-like II"/>
    <property type="match status" value="1"/>
</dbReference>
<evidence type="ECO:0000256" key="3">
    <source>
        <dbReference type="ARBA" id="ARBA00022729"/>
    </source>
</evidence>
<dbReference type="AlphaFoldDB" id="E8N074"/>
<dbReference type="GO" id="GO:0042597">
    <property type="term" value="C:periplasmic space"/>
    <property type="evidence" value="ECO:0007669"/>
    <property type="project" value="UniProtKB-SubCell"/>
</dbReference>
<dbReference type="SMART" id="SM00062">
    <property type="entry name" value="PBPb"/>
    <property type="match status" value="1"/>
</dbReference>
<feature type="signal peptide" evidence="4">
    <location>
        <begin position="1"/>
        <end position="24"/>
    </location>
</feature>
<dbReference type="Gene3D" id="3.40.190.10">
    <property type="entry name" value="Periplasmic binding protein-like II"/>
    <property type="match status" value="2"/>
</dbReference>
<dbReference type="EMBL" id="AP012029">
    <property type="protein sequence ID" value="BAJ62409.1"/>
    <property type="molecule type" value="Genomic_DNA"/>
</dbReference>